<sequence length="76" mass="8578">MQDTDLTSQHGARIQALDEKNWAEVLWSDKSTFSSFSKLIIAEFGENQQKNGFLLVFQKQSSTVQVTCIGHAFLVK</sequence>
<dbReference type="Proteomes" id="UP000789831">
    <property type="component" value="Unassembled WGS sequence"/>
</dbReference>
<name>A0A9N9GSZ7_9GLOM</name>
<evidence type="ECO:0000313" key="1">
    <source>
        <dbReference type="EMBL" id="CAG8627643.1"/>
    </source>
</evidence>
<dbReference type="AlphaFoldDB" id="A0A9N9GSZ7"/>
<reference evidence="1" key="1">
    <citation type="submission" date="2021-06" db="EMBL/GenBank/DDBJ databases">
        <authorList>
            <person name="Kallberg Y."/>
            <person name="Tangrot J."/>
            <person name="Rosling A."/>
        </authorList>
    </citation>
    <scope>NUCLEOTIDE SEQUENCE</scope>
    <source>
        <strain evidence="1">MT106</strain>
    </source>
</reference>
<accession>A0A9N9GSZ7</accession>
<protein>
    <submittedName>
        <fullName evidence="1">8012_t:CDS:1</fullName>
    </submittedName>
</protein>
<comment type="caution">
    <text evidence="1">The sequence shown here is derived from an EMBL/GenBank/DDBJ whole genome shotgun (WGS) entry which is preliminary data.</text>
</comment>
<feature type="non-terminal residue" evidence="1">
    <location>
        <position position="76"/>
    </location>
</feature>
<dbReference type="EMBL" id="CAJVPL010003172">
    <property type="protein sequence ID" value="CAG8627643.1"/>
    <property type="molecule type" value="Genomic_DNA"/>
</dbReference>
<evidence type="ECO:0000313" key="2">
    <source>
        <dbReference type="Proteomes" id="UP000789831"/>
    </source>
</evidence>
<organism evidence="1 2">
    <name type="scientific">Ambispora gerdemannii</name>
    <dbReference type="NCBI Taxonomy" id="144530"/>
    <lineage>
        <taxon>Eukaryota</taxon>
        <taxon>Fungi</taxon>
        <taxon>Fungi incertae sedis</taxon>
        <taxon>Mucoromycota</taxon>
        <taxon>Glomeromycotina</taxon>
        <taxon>Glomeromycetes</taxon>
        <taxon>Archaeosporales</taxon>
        <taxon>Ambisporaceae</taxon>
        <taxon>Ambispora</taxon>
    </lineage>
</organism>
<gene>
    <name evidence="1" type="ORF">AGERDE_LOCUS10370</name>
</gene>
<proteinExistence type="predicted"/>
<keyword evidence="2" id="KW-1185">Reference proteome</keyword>